<proteinExistence type="predicted"/>
<accession>C3N3E5</accession>
<organism evidence="1 2">
    <name type="scientific">Saccharolobus islandicus (strain M.16.27)</name>
    <name type="common">Sulfolobus islandicus</name>
    <dbReference type="NCBI Taxonomy" id="427318"/>
    <lineage>
        <taxon>Archaea</taxon>
        <taxon>Thermoproteota</taxon>
        <taxon>Thermoprotei</taxon>
        <taxon>Sulfolobales</taxon>
        <taxon>Sulfolobaceae</taxon>
        <taxon>Saccharolobus</taxon>
    </lineage>
</organism>
<dbReference type="AlphaFoldDB" id="C3N3E5"/>
<dbReference type="HOGENOM" id="CLU_131319_0_0_2"/>
<dbReference type="Proteomes" id="UP000002307">
    <property type="component" value="Chromosome"/>
</dbReference>
<protein>
    <submittedName>
        <fullName evidence="1">Hemerythrin HHE cation binding domain protein</fullName>
    </submittedName>
</protein>
<name>C3N3E5_SACI3</name>
<evidence type="ECO:0000313" key="1">
    <source>
        <dbReference type="EMBL" id="ACP54656.1"/>
    </source>
</evidence>
<dbReference type="KEGG" id="sim:M1627_0694"/>
<dbReference type="EMBL" id="CP001401">
    <property type="protein sequence ID" value="ACP54656.1"/>
    <property type="molecule type" value="Genomic_DNA"/>
</dbReference>
<reference evidence="1 2" key="1">
    <citation type="journal article" date="2009" name="Proc. Natl. Acad. Sci. U.S.A.">
        <title>Biogeography of the Sulfolobus islandicus pan-genome.</title>
        <authorList>
            <person name="Reno M.L."/>
            <person name="Held N.L."/>
            <person name="Fields C.J."/>
            <person name="Burke P.V."/>
            <person name="Whitaker R.J."/>
        </authorList>
    </citation>
    <scope>NUCLEOTIDE SEQUENCE [LARGE SCALE GENOMIC DNA]</scope>
    <source>
        <strain evidence="1 2">M.16.27</strain>
    </source>
</reference>
<gene>
    <name evidence="1" type="ordered locus">M1627_0694</name>
</gene>
<sequence>MFSKLRLLSVIEEMRISLLSLHFSLFNKRFFSNPNINENMDLIELLKFEHGIFRIRVYFLEKVDNSLQELETLHDFIVNVHAKMEDLYVFKDIPEAKSYSNDHKLIEKYGDTIIKEKRKDWVPRYMKIVLDHNLNEEKYVFPKVKERKGLVLDIIEQYGFENYQKVTGIDIRNF</sequence>
<evidence type="ECO:0000313" key="2">
    <source>
        <dbReference type="Proteomes" id="UP000002307"/>
    </source>
</evidence>